<feature type="transmembrane region" description="Helical" evidence="22">
    <location>
        <begin position="292"/>
        <end position="313"/>
    </location>
</feature>
<keyword evidence="9 22" id="KW-0812">Transmembrane</keyword>
<keyword evidence="13" id="KW-0418">Kinase</keyword>
<dbReference type="InterPro" id="IPR017441">
    <property type="entry name" value="Protein_kinase_ATP_BS"/>
</dbReference>
<dbReference type="SMART" id="SM00220">
    <property type="entry name" value="S_TKc"/>
    <property type="match status" value="1"/>
</dbReference>
<keyword evidence="11" id="KW-0430">Lectin</keyword>
<dbReference type="Gene3D" id="1.10.510.10">
    <property type="entry name" value="Transferase(Phosphotransferase) domain 1"/>
    <property type="match status" value="1"/>
</dbReference>
<dbReference type="GO" id="GO:0030246">
    <property type="term" value="F:carbohydrate binding"/>
    <property type="evidence" value="ECO:0007669"/>
    <property type="project" value="UniProtKB-KW"/>
</dbReference>
<keyword evidence="7" id="KW-0723">Serine/threonine-protein kinase</keyword>
<sequence>METMFFFLLNLIFTIIICLPTIATSDDDHFLFTGFAGANITLDGVATITQEGLVDLTNAHERIVGHMFYPTPLHFRKYPNAAIESFSVCFAFGIHPNYRPSQGFAFFIAKSMNFSSAIDLQYFGIFNTRNQGNSSNHIFAIEIDTLLNSELRDIDANHIGIDINNVVSNQSHTAGYYDDNYGVFRPLNLTSGEAMFLWIDYNGESAQINVTISSLYVSKPQRPLISAIYNLSTVITEVAYLGFASGAGKDNTRHYILGWSFGMNRPAPTIDIRKLPKLPRVGPKPQSKVPVIVLPIATGIFVFVIGLTIFLLVQRNKKYAELHEDWETEFGPHRFSYKDLYCATESFKSKNLLGVGGFGRVYKGLLPTSKVEIAVKKVSHESKQGMQEFVAEVVSLGRLQHRNIVQLLGYCRRKGELFLVYEYMLNGSLDKYLHNQEEKPTLIWPQRFRIIRGIASGLLYLHEEWEKVVIHRDIKASNILLDNEMNARLGDFGLARLYDHGLDPQTTNVVGTIGYLAPELACTRKATPLSDVFSFGIFILEVVCGQRPIRKNAQEKQLMLVDWVLEHWHNSTITDTVDSTLHGDYDINEACLALKLGLLCSHPFMEARPTMRQVIQYLDGDAASPDITPTHMNFETLAMMQTEGFDPYIMSYPSSMTSHDTISNVSATGR</sequence>
<protein>
    <recommendedName>
        <fullName evidence="5">non-specific serine/threonine protein kinase</fullName>
        <ecNumber evidence="5">2.7.11.1</ecNumber>
    </recommendedName>
</protein>
<organism evidence="25 26">
    <name type="scientific">Urochloa decumbens</name>
    <dbReference type="NCBI Taxonomy" id="240449"/>
    <lineage>
        <taxon>Eukaryota</taxon>
        <taxon>Viridiplantae</taxon>
        <taxon>Streptophyta</taxon>
        <taxon>Embryophyta</taxon>
        <taxon>Tracheophyta</taxon>
        <taxon>Spermatophyta</taxon>
        <taxon>Magnoliopsida</taxon>
        <taxon>Liliopsida</taxon>
        <taxon>Poales</taxon>
        <taxon>Poaceae</taxon>
        <taxon>PACMAD clade</taxon>
        <taxon>Panicoideae</taxon>
        <taxon>Panicodae</taxon>
        <taxon>Paniceae</taxon>
        <taxon>Melinidinae</taxon>
        <taxon>Urochloa</taxon>
    </lineage>
</organism>
<dbReference type="SUPFAM" id="SSF56112">
    <property type="entry name" value="Protein kinase-like (PK-like)"/>
    <property type="match status" value="1"/>
</dbReference>
<comment type="similarity">
    <text evidence="4">In the C-terminal section; belongs to the protein kinase superfamily. Ser/Thr protein kinase family.</text>
</comment>
<dbReference type="PROSITE" id="PS00107">
    <property type="entry name" value="PROTEIN_KINASE_ATP"/>
    <property type="match status" value="1"/>
</dbReference>
<accession>A0ABC9BCY6</accession>
<keyword evidence="18" id="KW-0325">Glycoprotein</keyword>
<keyword evidence="15 22" id="KW-1133">Transmembrane helix</keyword>
<gene>
    <name evidence="25" type="ORF">URODEC1_LOCUS63681</name>
</gene>
<dbReference type="FunFam" id="2.60.120.200:FF:000051">
    <property type="entry name" value="L-type lectin-domain containing receptor kinase V.9"/>
    <property type="match status" value="1"/>
</dbReference>
<keyword evidence="10 23" id="KW-0732">Signal</keyword>
<dbReference type="EC" id="2.7.11.1" evidence="5"/>
<dbReference type="Gene3D" id="2.60.120.200">
    <property type="match status" value="1"/>
</dbReference>
<evidence type="ECO:0000256" key="14">
    <source>
        <dbReference type="ARBA" id="ARBA00022840"/>
    </source>
</evidence>
<dbReference type="GO" id="GO:0005524">
    <property type="term" value="F:ATP binding"/>
    <property type="evidence" value="ECO:0007669"/>
    <property type="project" value="UniProtKB-UniRule"/>
</dbReference>
<evidence type="ECO:0000256" key="5">
    <source>
        <dbReference type="ARBA" id="ARBA00012513"/>
    </source>
</evidence>
<dbReference type="Gene3D" id="3.30.200.20">
    <property type="entry name" value="Phosphorylase Kinase, domain 1"/>
    <property type="match status" value="1"/>
</dbReference>
<evidence type="ECO:0000256" key="10">
    <source>
        <dbReference type="ARBA" id="ARBA00022729"/>
    </source>
</evidence>
<keyword evidence="17" id="KW-0675">Receptor</keyword>
<evidence type="ECO:0000256" key="23">
    <source>
        <dbReference type="SAM" id="SignalP"/>
    </source>
</evidence>
<evidence type="ECO:0000256" key="11">
    <source>
        <dbReference type="ARBA" id="ARBA00022734"/>
    </source>
</evidence>
<comment type="subcellular location">
    <subcellularLocation>
        <location evidence="1">Cell membrane</location>
    </subcellularLocation>
    <subcellularLocation>
        <location evidence="2">Membrane</location>
        <topology evidence="2">Single-pass type I membrane protein</topology>
    </subcellularLocation>
</comment>
<dbReference type="Pfam" id="PF00069">
    <property type="entry name" value="Pkinase"/>
    <property type="match status" value="1"/>
</dbReference>
<dbReference type="Pfam" id="PF00139">
    <property type="entry name" value="Lectin_legB"/>
    <property type="match status" value="1"/>
</dbReference>
<keyword evidence="16 22" id="KW-0472">Membrane</keyword>
<evidence type="ECO:0000256" key="3">
    <source>
        <dbReference type="ARBA" id="ARBA00008536"/>
    </source>
</evidence>
<dbReference type="FunFam" id="3.30.200.20:FF:000112">
    <property type="entry name" value="Lectin-domain containing receptor kinase A4.3"/>
    <property type="match status" value="1"/>
</dbReference>
<evidence type="ECO:0000256" key="12">
    <source>
        <dbReference type="ARBA" id="ARBA00022741"/>
    </source>
</evidence>
<comment type="catalytic activity">
    <reaction evidence="19">
        <text>L-threonyl-[protein] + ATP = O-phospho-L-threonyl-[protein] + ADP + H(+)</text>
        <dbReference type="Rhea" id="RHEA:46608"/>
        <dbReference type="Rhea" id="RHEA-COMP:11060"/>
        <dbReference type="Rhea" id="RHEA-COMP:11605"/>
        <dbReference type="ChEBI" id="CHEBI:15378"/>
        <dbReference type="ChEBI" id="CHEBI:30013"/>
        <dbReference type="ChEBI" id="CHEBI:30616"/>
        <dbReference type="ChEBI" id="CHEBI:61977"/>
        <dbReference type="ChEBI" id="CHEBI:456216"/>
        <dbReference type="EC" id="2.7.11.1"/>
    </reaction>
    <physiologicalReaction direction="left-to-right" evidence="19">
        <dbReference type="Rhea" id="RHEA:46609"/>
    </physiologicalReaction>
</comment>
<dbReference type="InterPro" id="IPR050528">
    <property type="entry name" value="L-type_Lectin-RKs"/>
</dbReference>
<evidence type="ECO:0000256" key="15">
    <source>
        <dbReference type="ARBA" id="ARBA00022989"/>
    </source>
</evidence>
<dbReference type="InterPro" id="IPR000719">
    <property type="entry name" value="Prot_kinase_dom"/>
</dbReference>
<evidence type="ECO:0000256" key="16">
    <source>
        <dbReference type="ARBA" id="ARBA00023136"/>
    </source>
</evidence>
<feature type="signal peptide" evidence="23">
    <location>
        <begin position="1"/>
        <end position="25"/>
    </location>
</feature>
<comment type="similarity">
    <text evidence="3">In the N-terminal section; belongs to the leguminous lectin family.</text>
</comment>
<proteinExistence type="inferred from homology"/>
<dbReference type="SUPFAM" id="SSF49899">
    <property type="entry name" value="Concanavalin A-like lectins/glucanases"/>
    <property type="match status" value="1"/>
</dbReference>
<feature type="chain" id="PRO_5044885906" description="non-specific serine/threonine protein kinase" evidence="23">
    <location>
        <begin position="26"/>
        <end position="670"/>
    </location>
</feature>
<evidence type="ECO:0000256" key="17">
    <source>
        <dbReference type="ARBA" id="ARBA00023170"/>
    </source>
</evidence>
<keyword evidence="8" id="KW-0808">Transferase</keyword>
<dbReference type="GO" id="GO:0005886">
    <property type="term" value="C:plasma membrane"/>
    <property type="evidence" value="ECO:0007669"/>
    <property type="project" value="UniProtKB-SubCell"/>
</dbReference>
<dbReference type="Proteomes" id="UP001497457">
    <property type="component" value="Chromosome 25rd"/>
</dbReference>
<evidence type="ECO:0000256" key="2">
    <source>
        <dbReference type="ARBA" id="ARBA00004479"/>
    </source>
</evidence>
<dbReference type="PROSITE" id="PS00108">
    <property type="entry name" value="PROTEIN_KINASE_ST"/>
    <property type="match status" value="1"/>
</dbReference>
<evidence type="ECO:0000256" key="7">
    <source>
        <dbReference type="ARBA" id="ARBA00022527"/>
    </source>
</evidence>
<comment type="catalytic activity">
    <reaction evidence="20">
        <text>L-seryl-[protein] + ATP = O-phospho-L-seryl-[protein] + ADP + H(+)</text>
        <dbReference type="Rhea" id="RHEA:17989"/>
        <dbReference type="Rhea" id="RHEA-COMP:9863"/>
        <dbReference type="Rhea" id="RHEA-COMP:11604"/>
        <dbReference type="ChEBI" id="CHEBI:15378"/>
        <dbReference type="ChEBI" id="CHEBI:29999"/>
        <dbReference type="ChEBI" id="CHEBI:30616"/>
        <dbReference type="ChEBI" id="CHEBI:83421"/>
        <dbReference type="ChEBI" id="CHEBI:456216"/>
        <dbReference type="EC" id="2.7.11.1"/>
    </reaction>
    <physiologicalReaction direction="left-to-right" evidence="20">
        <dbReference type="Rhea" id="RHEA:17990"/>
    </physiologicalReaction>
</comment>
<evidence type="ECO:0000256" key="21">
    <source>
        <dbReference type="PROSITE-ProRule" id="PRU10141"/>
    </source>
</evidence>
<keyword evidence="6" id="KW-1003">Cell membrane</keyword>
<dbReference type="GO" id="GO:1901001">
    <property type="term" value="P:negative regulation of response to salt stress"/>
    <property type="evidence" value="ECO:0007669"/>
    <property type="project" value="UniProtKB-ARBA"/>
</dbReference>
<dbReference type="PROSITE" id="PS50011">
    <property type="entry name" value="PROTEIN_KINASE_DOM"/>
    <property type="match status" value="1"/>
</dbReference>
<feature type="domain" description="Protein kinase" evidence="24">
    <location>
        <begin position="347"/>
        <end position="605"/>
    </location>
</feature>
<dbReference type="InterPro" id="IPR013320">
    <property type="entry name" value="ConA-like_dom_sf"/>
</dbReference>
<dbReference type="PANTHER" id="PTHR27007">
    <property type="match status" value="1"/>
</dbReference>
<evidence type="ECO:0000256" key="22">
    <source>
        <dbReference type="SAM" id="Phobius"/>
    </source>
</evidence>
<evidence type="ECO:0000256" key="8">
    <source>
        <dbReference type="ARBA" id="ARBA00022679"/>
    </source>
</evidence>
<evidence type="ECO:0000259" key="24">
    <source>
        <dbReference type="PROSITE" id="PS50011"/>
    </source>
</evidence>
<dbReference type="CDD" id="cd14066">
    <property type="entry name" value="STKc_IRAK"/>
    <property type="match status" value="1"/>
</dbReference>
<evidence type="ECO:0000256" key="9">
    <source>
        <dbReference type="ARBA" id="ARBA00022692"/>
    </source>
</evidence>
<keyword evidence="26" id="KW-1185">Reference proteome</keyword>
<evidence type="ECO:0000313" key="26">
    <source>
        <dbReference type="Proteomes" id="UP001497457"/>
    </source>
</evidence>
<feature type="binding site" evidence="21">
    <location>
        <position position="377"/>
    </location>
    <ligand>
        <name>ATP</name>
        <dbReference type="ChEBI" id="CHEBI:30616"/>
    </ligand>
</feature>
<dbReference type="InterPro" id="IPR001220">
    <property type="entry name" value="Legume_lectin_dom"/>
</dbReference>
<evidence type="ECO:0000256" key="1">
    <source>
        <dbReference type="ARBA" id="ARBA00004236"/>
    </source>
</evidence>
<dbReference type="FunFam" id="1.10.510.10:FF:000517">
    <property type="entry name" value="Putative receptor kinase Lecrk"/>
    <property type="match status" value="1"/>
</dbReference>
<dbReference type="AlphaFoldDB" id="A0ABC9BCY6"/>
<evidence type="ECO:0000256" key="19">
    <source>
        <dbReference type="ARBA" id="ARBA00048659"/>
    </source>
</evidence>
<reference evidence="25" key="1">
    <citation type="submission" date="2024-10" db="EMBL/GenBank/DDBJ databases">
        <authorList>
            <person name="Ryan C."/>
        </authorList>
    </citation>
    <scope>NUCLEOTIDE SEQUENCE [LARGE SCALE GENOMIC DNA]</scope>
</reference>
<dbReference type="InterPro" id="IPR008271">
    <property type="entry name" value="Ser/Thr_kinase_AS"/>
</dbReference>
<keyword evidence="12 21" id="KW-0547">Nucleotide-binding</keyword>
<dbReference type="GO" id="GO:0004674">
    <property type="term" value="F:protein serine/threonine kinase activity"/>
    <property type="evidence" value="ECO:0007669"/>
    <property type="project" value="UniProtKB-KW"/>
</dbReference>
<evidence type="ECO:0000256" key="18">
    <source>
        <dbReference type="ARBA" id="ARBA00023180"/>
    </source>
</evidence>
<evidence type="ECO:0000313" key="25">
    <source>
        <dbReference type="EMBL" id="CAL4998105.1"/>
    </source>
</evidence>
<keyword evidence="14 21" id="KW-0067">ATP-binding</keyword>
<evidence type="ECO:0000256" key="20">
    <source>
        <dbReference type="ARBA" id="ARBA00048977"/>
    </source>
</evidence>
<evidence type="ECO:0000256" key="6">
    <source>
        <dbReference type="ARBA" id="ARBA00022475"/>
    </source>
</evidence>
<dbReference type="InterPro" id="IPR011009">
    <property type="entry name" value="Kinase-like_dom_sf"/>
</dbReference>
<evidence type="ECO:0000256" key="13">
    <source>
        <dbReference type="ARBA" id="ARBA00022777"/>
    </source>
</evidence>
<dbReference type="CDD" id="cd06899">
    <property type="entry name" value="lectin_legume_LecRK_Arcelin_ConA"/>
    <property type="match status" value="1"/>
</dbReference>
<dbReference type="EMBL" id="OZ075135">
    <property type="protein sequence ID" value="CAL4998105.1"/>
    <property type="molecule type" value="Genomic_DNA"/>
</dbReference>
<evidence type="ECO:0000256" key="4">
    <source>
        <dbReference type="ARBA" id="ARBA00010217"/>
    </source>
</evidence>
<name>A0ABC9BCY6_9POAL</name>